<dbReference type="EMBL" id="GBEZ01024858">
    <property type="protein sequence ID" value="JAC62174.1"/>
    <property type="molecule type" value="Transcribed_RNA"/>
</dbReference>
<reference evidence="1" key="1">
    <citation type="submission" date="2014-05" db="EMBL/GenBank/DDBJ databases">
        <title>The transcriptome of the halophilic microalga Tetraselmis sp. GSL018 isolated from the Great Salt Lake, Utah.</title>
        <authorList>
            <person name="Jinkerson R.E."/>
            <person name="D'Adamo S."/>
            <person name="Posewitz M.C."/>
        </authorList>
    </citation>
    <scope>NUCLEOTIDE SEQUENCE</scope>
    <source>
        <strain evidence="1">GSL018</strain>
    </source>
</reference>
<dbReference type="AlphaFoldDB" id="A0A061QUR9"/>
<sequence length="54" mass="6336">MLFSRCYFFGKSSPFGFWLPPNKASLFLTFGNLRLLRVSFFLVRESKGCQDKHL</sequence>
<gene>
    <name evidence="1" type="ORF">TSPGSL018_24085</name>
</gene>
<protein>
    <submittedName>
        <fullName evidence="1">Uncharacterized protein</fullName>
    </submittedName>
</protein>
<organism evidence="1">
    <name type="scientific">Tetraselmis sp. GSL018</name>
    <dbReference type="NCBI Taxonomy" id="582737"/>
    <lineage>
        <taxon>Eukaryota</taxon>
        <taxon>Viridiplantae</taxon>
        <taxon>Chlorophyta</taxon>
        <taxon>core chlorophytes</taxon>
        <taxon>Chlorodendrophyceae</taxon>
        <taxon>Chlorodendrales</taxon>
        <taxon>Chlorodendraceae</taxon>
        <taxon>Tetraselmis</taxon>
    </lineage>
</organism>
<name>A0A061QUR9_9CHLO</name>
<evidence type="ECO:0000313" key="1">
    <source>
        <dbReference type="EMBL" id="JAC62174.1"/>
    </source>
</evidence>
<accession>A0A061QUR9</accession>
<proteinExistence type="predicted"/>